<accession>A0A8H3WH18</accession>
<comment type="caution">
    <text evidence="2">The sequence shown here is derived from an EMBL/GenBank/DDBJ whole genome shotgun (WGS) entry which is preliminary data.</text>
</comment>
<feature type="transmembrane region" description="Helical" evidence="1">
    <location>
        <begin position="39"/>
        <end position="59"/>
    </location>
</feature>
<keyword evidence="1" id="KW-0812">Transmembrane</keyword>
<keyword evidence="1" id="KW-0472">Membrane</keyword>
<name>A0A8H3WH18_9PEZI</name>
<evidence type="ECO:0000256" key="1">
    <source>
        <dbReference type="SAM" id="Phobius"/>
    </source>
</evidence>
<feature type="non-terminal residue" evidence="2">
    <location>
        <position position="1"/>
    </location>
</feature>
<dbReference type="Proteomes" id="UP000434172">
    <property type="component" value="Unassembled WGS sequence"/>
</dbReference>
<feature type="transmembrane region" description="Helical" evidence="1">
    <location>
        <begin position="12"/>
        <end position="33"/>
    </location>
</feature>
<reference evidence="2 3" key="1">
    <citation type="submission" date="2019-12" db="EMBL/GenBank/DDBJ databases">
        <title>A genome sequence resource for the geographically widespread anthracnose pathogen Colletotrichum asianum.</title>
        <authorList>
            <person name="Meng Y."/>
        </authorList>
    </citation>
    <scope>NUCLEOTIDE SEQUENCE [LARGE SCALE GENOMIC DNA]</scope>
    <source>
        <strain evidence="2 3">ICMP 18580</strain>
    </source>
</reference>
<protein>
    <submittedName>
        <fullName evidence="2">Uncharacterized protein</fullName>
    </submittedName>
</protein>
<organism evidence="2 3">
    <name type="scientific">Colletotrichum asianum</name>
    <dbReference type="NCBI Taxonomy" id="702518"/>
    <lineage>
        <taxon>Eukaryota</taxon>
        <taxon>Fungi</taxon>
        <taxon>Dikarya</taxon>
        <taxon>Ascomycota</taxon>
        <taxon>Pezizomycotina</taxon>
        <taxon>Sordariomycetes</taxon>
        <taxon>Hypocreomycetidae</taxon>
        <taxon>Glomerellales</taxon>
        <taxon>Glomerellaceae</taxon>
        <taxon>Colletotrichum</taxon>
        <taxon>Colletotrichum gloeosporioides species complex</taxon>
    </lineage>
</organism>
<keyword evidence="1" id="KW-1133">Transmembrane helix</keyword>
<gene>
    <name evidence="2" type="ORF">GQ607_004714</name>
</gene>
<evidence type="ECO:0000313" key="3">
    <source>
        <dbReference type="Proteomes" id="UP000434172"/>
    </source>
</evidence>
<dbReference type="EMBL" id="WOWK01000020">
    <property type="protein sequence ID" value="KAF0327883.1"/>
    <property type="molecule type" value="Genomic_DNA"/>
</dbReference>
<proteinExistence type="predicted"/>
<evidence type="ECO:0000313" key="2">
    <source>
        <dbReference type="EMBL" id="KAF0327883.1"/>
    </source>
</evidence>
<keyword evidence="3" id="KW-1185">Reference proteome</keyword>
<dbReference type="AlphaFoldDB" id="A0A8H3WH18"/>
<sequence>VAFRTTGSASPATGYAFIDCSLLVKLILIGVGFTNVHVFVVANVESVIVVVVVALAGSVDVPHSYTHIQNLRAMRSTGWRKDSALYRRSIALEPSWVLTRQQSDEEPEVINSWVSCQVCQ</sequence>